<dbReference type="AlphaFoldDB" id="A0A224Y604"/>
<evidence type="ECO:0000256" key="2">
    <source>
        <dbReference type="ARBA" id="ARBA00023239"/>
    </source>
</evidence>
<sequence>MCHPLSLRCQLRGLFFRSPGHLGRALKYDGLLATSAASPRTHVTTQASMGTSSSAGKSRSPGDILYFAYGSNMWSHRVHIRNPTAKFFDIAELEGYYVDFVDDFESWQGAAAILKKSAERTTHGVIWTIPKRDLHNLDQQESDYEAANVTVKLPSGDKVDCRTYFYLTSRPGKKNMPSLLYKAVIVAGAIEHKLPDSYVQELVKIPDNGKTQNSNIGVDIDKLRSYVNGYLSL</sequence>
<feature type="binding site" evidence="4">
    <location>
        <begin position="66"/>
        <end position="71"/>
    </location>
    <ligand>
        <name>substrate</name>
    </ligand>
</feature>
<evidence type="ECO:0000313" key="5">
    <source>
        <dbReference type="EMBL" id="MAA12135.1"/>
    </source>
</evidence>
<dbReference type="InterPro" id="IPR017939">
    <property type="entry name" value="G-Glutamylcylcotransferase"/>
</dbReference>
<dbReference type="Gene3D" id="3.10.490.10">
    <property type="entry name" value="Gamma-glutamyl cyclotransferase-like"/>
    <property type="match status" value="1"/>
</dbReference>
<dbReference type="PANTHER" id="PTHR12935">
    <property type="entry name" value="GAMMA-GLUTAMYLCYCLOTRANSFERASE"/>
    <property type="match status" value="1"/>
</dbReference>
<dbReference type="EC" id="4.3.2.9" evidence="1"/>
<name>A0A224Y604_9ACAR</name>
<organism evidence="5">
    <name type="scientific">Rhipicephalus zambeziensis</name>
    <dbReference type="NCBI Taxonomy" id="60191"/>
    <lineage>
        <taxon>Eukaryota</taxon>
        <taxon>Metazoa</taxon>
        <taxon>Ecdysozoa</taxon>
        <taxon>Arthropoda</taxon>
        <taxon>Chelicerata</taxon>
        <taxon>Arachnida</taxon>
        <taxon>Acari</taxon>
        <taxon>Parasitiformes</taxon>
        <taxon>Ixodida</taxon>
        <taxon>Ixodoidea</taxon>
        <taxon>Ixodidae</taxon>
        <taxon>Rhipicephalinae</taxon>
        <taxon>Rhipicephalus</taxon>
        <taxon>Rhipicephalus</taxon>
    </lineage>
</organism>
<feature type="binding site" evidence="4">
    <location>
        <position position="181"/>
    </location>
    <ligand>
        <name>substrate</name>
    </ligand>
</feature>
<dbReference type="CDD" id="cd06661">
    <property type="entry name" value="GGCT_like"/>
    <property type="match status" value="1"/>
</dbReference>
<feature type="active site" description="Proton acceptor" evidence="3">
    <location>
        <position position="141"/>
    </location>
</feature>
<dbReference type="GO" id="GO:0003839">
    <property type="term" value="F:gamma-glutamylcyclotransferase activity"/>
    <property type="evidence" value="ECO:0007669"/>
    <property type="project" value="UniProtKB-EC"/>
</dbReference>
<dbReference type="Pfam" id="PF13772">
    <property type="entry name" value="AIG2_2"/>
    <property type="match status" value="1"/>
</dbReference>
<reference evidence="5" key="1">
    <citation type="journal article" date="2017" name="Parasit. Vectors">
        <title>Sialotranscriptomics of Rhipicephalus zambeziensis reveals intricate expression profiles of secretory proteins and suggests tight temporal transcriptional regulation during blood-feeding.</title>
        <authorList>
            <person name="de Castro M.H."/>
            <person name="de Klerk D."/>
            <person name="Pienaar R."/>
            <person name="Rees D.J.G."/>
            <person name="Mans B.J."/>
        </authorList>
    </citation>
    <scope>NUCLEOTIDE SEQUENCE</scope>
    <source>
        <tissue evidence="5">Salivary glands</tissue>
    </source>
</reference>
<dbReference type="InterPro" id="IPR036568">
    <property type="entry name" value="GGCT-like_sf"/>
</dbReference>
<keyword evidence="2" id="KW-0456">Lyase</keyword>
<proteinExistence type="predicted"/>
<evidence type="ECO:0000256" key="3">
    <source>
        <dbReference type="PIRSR" id="PIRSR617939-1"/>
    </source>
</evidence>
<dbReference type="GO" id="GO:0016740">
    <property type="term" value="F:transferase activity"/>
    <property type="evidence" value="ECO:0007669"/>
    <property type="project" value="UniProtKB-KW"/>
</dbReference>
<accession>A0A224Y604</accession>
<keyword evidence="5" id="KW-0808">Transferase</keyword>
<dbReference type="InterPro" id="IPR013024">
    <property type="entry name" value="GGCT-like"/>
</dbReference>
<dbReference type="EMBL" id="GFPF01000989">
    <property type="protein sequence ID" value="MAA12135.1"/>
    <property type="molecule type" value="Transcribed_RNA"/>
</dbReference>
<evidence type="ECO:0000256" key="1">
    <source>
        <dbReference type="ARBA" id="ARBA00012346"/>
    </source>
</evidence>
<evidence type="ECO:0000256" key="4">
    <source>
        <dbReference type="PIRSR" id="PIRSR617939-2"/>
    </source>
</evidence>
<dbReference type="SUPFAM" id="SSF110857">
    <property type="entry name" value="Gamma-glutamyl cyclotransferase-like"/>
    <property type="match status" value="1"/>
</dbReference>
<dbReference type="PANTHER" id="PTHR12935:SF0">
    <property type="entry name" value="GAMMA-GLUTAMYLCYCLOTRANSFERASE"/>
    <property type="match status" value="1"/>
</dbReference>
<protein>
    <recommendedName>
        <fullName evidence="1">gamma-glutamylcyclotransferase</fullName>
        <ecNumber evidence="1">4.3.2.9</ecNumber>
    </recommendedName>
</protein>